<dbReference type="Gene3D" id="3.90.1150.10">
    <property type="entry name" value="Aspartate Aminotransferase, domain 1"/>
    <property type="match status" value="1"/>
</dbReference>
<evidence type="ECO:0000256" key="2">
    <source>
        <dbReference type="ARBA" id="ARBA00007441"/>
    </source>
</evidence>
<dbReference type="InterPro" id="IPR015424">
    <property type="entry name" value="PyrdxlP-dep_Trfase"/>
</dbReference>
<keyword evidence="3 6" id="KW-0032">Aminotransferase</keyword>
<gene>
    <name evidence="8" type="primary">araT_2</name>
    <name evidence="8" type="ORF">LCIT_10460</name>
</gene>
<name>A0A5A5U261_LEUCI</name>
<evidence type="ECO:0000259" key="7">
    <source>
        <dbReference type="Pfam" id="PF00155"/>
    </source>
</evidence>
<dbReference type="Proteomes" id="UP000323274">
    <property type="component" value="Unassembled WGS sequence"/>
</dbReference>
<feature type="domain" description="Aminotransferase class I/classII large" evidence="7">
    <location>
        <begin position="35"/>
        <end position="386"/>
    </location>
</feature>
<dbReference type="EMBL" id="BJJW01000006">
    <property type="protein sequence ID" value="GDZ83804.1"/>
    <property type="molecule type" value="Genomic_DNA"/>
</dbReference>
<dbReference type="GO" id="GO:0006520">
    <property type="term" value="P:amino acid metabolic process"/>
    <property type="evidence" value="ECO:0007669"/>
    <property type="project" value="InterPro"/>
</dbReference>
<dbReference type="RefSeq" id="WP_048801376.1">
    <property type="nucleotide sequence ID" value="NZ_BJJW01000006.1"/>
</dbReference>
<dbReference type="InterPro" id="IPR004839">
    <property type="entry name" value="Aminotransferase_I/II_large"/>
</dbReference>
<dbReference type="InterPro" id="IPR015422">
    <property type="entry name" value="PyrdxlP-dep_Trfase_small"/>
</dbReference>
<dbReference type="SUPFAM" id="SSF53383">
    <property type="entry name" value="PLP-dependent transferases"/>
    <property type="match status" value="1"/>
</dbReference>
<organism evidence="8 9">
    <name type="scientific">Leuconostoc citreum</name>
    <dbReference type="NCBI Taxonomy" id="33964"/>
    <lineage>
        <taxon>Bacteria</taxon>
        <taxon>Bacillati</taxon>
        <taxon>Bacillota</taxon>
        <taxon>Bacilli</taxon>
        <taxon>Lactobacillales</taxon>
        <taxon>Lactobacillaceae</taxon>
        <taxon>Leuconostoc</taxon>
    </lineage>
</organism>
<proteinExistence type="inferred from homology"/>
<keyword evidence="5" id="KW-0663">Pyridoxal phosphate</keyword>
<protein>
    <recommendedName>
        <fullName evidence="6">Aminotransferase</fullName>
        <ecNumber evidence="6">2.6.1.-</ecNumber>
    </recommendedName>
</protein>
<evidence type="ECO:0000313" key="8">
    <source>
        <dbReference type="EMBL" id="GDZ83804.1"/>
    </source>
</evidence>
<dbReference type="InterPro" id="IPR015421">
    <property type="entry name" value="PyrdxlP-dep_Trfase_major"/>
</dbReference>
<evidence type="ECO:0000256" key="3">
    <source>
        <dbReference type="ARBA" id="ARBA00022576"/>
    </source>
</evidence>
<comment type="caution">
    <text evidence="8">The sequence shown here is derived from an EMBL/GenBank/DDBJ whole genome shotgun (WGS) entry which is preliminary data.</text>
</comment>
<dbReference type="AlphaFoldDB" id="A0A5A5U261"/>
<dbReference type="GO" id="GO:0030170">
    <property type="term" value="F:pyridoxal phosphate binding"/>
    <property type="evidence" value="ECO:0007669"/>
    <property type="project" value="InterPro"/>
</dbReference>
<evidence type="ECO:0000256" key="4">
    <source>
        <dbReference type="ARBA" id="ARBA00022679"/>
    </source>
</evidence>
<accession>A0A5A5U261</accession>
<dbReference type="Gene3D" id="3.40.640.10">
    <property type="entry name" value="Type I PLP-dependent aspartate aminotransferase-like (Major domain)"/>
    <property type="match status" value="1"/>
</dbReference>
<dbReference type="Pfam" id="PF00155">
    <property type="entry name" value="Aminotran_1_2"/>
    <property type="match status" value="1"/>
</dbReference>
<dbReference type="PANTHER" id="PTHR46383">
    <property type="entry name" value="ASPARTATE AMINOTRANSFERASE"/>
    <property type="match status" value="1"/>
</dbReference>
<dbReference type="PANTHER" id="PTHR46383:SF4">
    <property type="entry name" value="AMINOTRANSFERASE"/>
    <property type="match status" value="1"/>
</dbReference>
<comment type="cofactor">
    <cofactor evidence="1 6">
        <name>pyridoxal 5'-phosphate</name>
        <dbReference type="ChEBI" id="CHEBI:597326"/>
    </cofactor>
</comment>
<evidence type="ECO:0000256" key="1">
    <source>
        <dbReference type="ARBA" id="ARBA00001933"/>
    </source>
</evidence>
<dbReference type="InterPro" id="IPR004838">
    <property type="entry name" value="NHTrfase_class1_PyrdxlP-BS"/>
</dbReference>
<dbReference type="PROSITE" id="PS00105">
    <property type="entry name" value="AA_TRANSFER_CLASS_1"/>
    <property type="match status" value="1"/>
</dbReference>
<dbReference type="InterPro" id="IPR050596">
    <property type="entry name" value="AspAT/PAT-like"/>
</dbReference>
<keyword evidence="4 6" id="KW-0808">Transferase</keyword>
<evidence type="ECO:0000256" key="6">
    <source>
        <dbReference type="RuleBase" id="RU000481"/>
    </source>
</evidence>
<dbReference type="EC" id="2.6.1.-" evidence="6"/>
<dbReference type="CDD" id="cd00609">
    <property type="entry name" value="AAT_like"/>
    <property type="match status" value="1"/>
</dbReference>
<reference evidence="8 9" key="1">
    <citation type="submission" date="2019-04" db="EMBL/GenBank/DDBJ databases">
        <title>A pseudo-fructophilic Leuconostoc citreum strain F192-5 isolated from peel of satsuma mandarin: the first report for isolation and characterization of strain-dependent fructophilic-like characteristics.</title>
        <authorList>
            <person name="Maeno S."/>
            <person name="Tanizawa Y."/>
            <person name="Kajikawa A."/>
            <person name="Kanesaki Y."/>
            <person name="Kubota E."/>
            <person name="Arita M."/>
            <person name="Leon D."/>
            <person name="Endo A."/>
        </authorList>
    </citation>
    <scope>NUCLEOTIDE SEQUENCE [LARGE SCALE GENOMIC DNA]</scope>
    <source>
        <strain evidence="8 9">F192-5</strain>
    </source>
</reference>
<dbReference type="GO" id="GO:0008483">
    <property type="term" value="F:transaminase activity"/>
    <property type="evidence" value="ECO:0007669"/>
    <property type="project" value="UniProtKB-KW"/>
</dbReference>
<comment type="similarity">
    <text evidence="2 6">Belongs to the class-I pyridoxal-phosphate-dependent aminotransferase family.</text>
</comment>
<evidence type="ECO:0000313" key="9">
    <source>
        <dbReference type="Proteomes" id="UP000323274"/>
    </source>
</evidence>
<evidence type="ECO:0000256" key="5">
    <source>
        <dbReference type="ARBA" id="ARBA00022898"/>
    </source>
</evidence>
<sequence length="395" mass="43264">MSKEAKMMDIFSAQLKTVTPSPIHTFSEAVDHVPNILKLTIGEPDFNVPEHIKQAAVAAISSDDSHYSVSAGTLALRQAASQFFKRHYDLNYRATTDILITIGATEALYVVLASILDENDEILIPTPAYPVYAQMTRINGGQPVLIDVSDDDFVLTPEKLKQTIATHHHIKAIIINNPSNPTGITYTETQIKALVSVLKDTNILIISDEIYSELTYNGQHESIARYLPEQTVVINGVSKAYAMTGYRIGVLAGPTLLINEFNKVHSFIIMTPSNPAMAAAKVAFSSQESLVSTAKMKQDYQHRRDYLVKALKQLEFECIVPNGAFYIFAKVPDDFIQDDVAFANDLVDKVQLAVVAGSGFGPGGAGYIRVSYAAAMSKLEEAVARLTCYAGIIRK</sequence>